<feature type="transmembrane region" description="Helical" evidence="1">
    <location>
        <begin position="80"/>
        <end position="104"/>
    </location>
</feature>
<keyword evidence="1" id="KW-0472">Membrane</keyword>
<feature type="transmembrane region" description="Helical" evidence="1">
    <location>
        <begin position="116"/>
        <end position="135"/>
    </location>
</feature>
<accession>A0A7J6U2X6</accession>
<keyword evidence="1" id="KW-1133">Transmembrane helix</keyword>
<reference evidence="2 3" key="1">
    <citation type="submission" date="2020-04" db="EMBL/GenBank/DDBJ databases">
        <title>Perkinsus olseni comparative genomics.</title>
        <authorList>
            <person name="Bogema D.R."/>
        </authorList>
    </citation>
    <scope>NUCLEOTIDE SEQUENCE [LARGE SCALE GENOMIC DNA]</scope>
    <source>
        <strain evidence="2 3">ATCC PRA-207</strain>
    </source>
</reference>
<dbReference type="SUPFAM" id="SSF103473">
    <property type="entry name" value="MFS general substrate transporter"/>
    <property type="match status" value="1"/>
</dbReference>
<dbReference type="Proteomes" id="UP000553632">
    <property type="component" value="Unassembled WGS sequence"/>
</dbReference>
<organism evidence="2 3">
    <name type="scientific">Perkinsus olseni</name>
    <name type="common">Perkinsus atlanticus</name>
    <dbReference type="NCBI Taxonomy" id="32597"/>
    <lineage>
        <taxon>Eukaryota</taxon>
        <taxon>Sar</taxon>
        <taxon>Alveolata</taxon>
        <taxon>Perkinsozoa</taxon>
        <taxon>Perkinsea</taxon>
        <taxon>Perkinsida</taxon>
        <taxon>Perkinsidae</taxon>
        <taxon>Perkinsus</taxon>
    </lineage>
</organism>
<dbReference type="AlphaFoldDB" id="A0A7J6U2X6"/>
<dbReference type="Gene3D" id="1.20.1250.20">
    <property type="entry name" value="MFS general substrate transporter like domains"/>
    <property type="match status" value="1"/>
</dbReference>
<evidence type="ECO:0000313" key="3">
    <source>
        <dbReference type="Proteomes" id="UP000553632"/>
    </source>
</evidence>
<protein>
    <submittedName>
        <fullName evidence="2">Uncharacterized protein</fullName>
    </submittedName>
</protein>
<name>A0A7J6U2X6_PEROL</name>
<dbReference type="EMBL" id="JABANO010006440">
    <property type="protein sequence ID" value="KAF4751818.1"/>
    <property type="molecule type" value="Genomic_DNA"/>
</dbReference>
<feature type="transmembrane region" description="Helical" evidence="1">
    <location>
        <begin position="204"/>
        <end position="224"/>
    </location>
</feature>
<keyword evidence="1" id="KW-0812">Transmembrane</keyword>
<sequence>MSFLLVLLFMRKSPKDAGLRICISRRSEVASSVSSKPSNAFGPLVEWKAILLWFLVCGISSAGTQGWSVLLVTIQRELGLSSLVLGCISGWCGLMIIAGQLLVLPILFHRLKFSEGAVVVFGFALSPFIIILGFVTNLWVAIAIGSLFSLGIPLIMTMGFAVFSRLCDPSRKSFIMGLLALDLNVFKIMSILLSGILYDKDKRAPYIMLFGLVVVGILAGFAIMKAMPKALRRRSRVKVLLAATEASRHRINDDVEKRRWLNHRLGFGNEERQGDALALPSGSASKEEIDVVLDWVKSCVYFTPRMVAENKGDIVPDLVKSLLGRWTTTMLEQHGYVNWYECDREIVMLLEAGFPQLRLEPQHARLMRLQDFYQAILHHSAACEAYADPQSTTKDVPEHLTVAVSKLSRTPRQSPTLAMRVNFGRWLSRFLNERGYQSWPGWFSDGRVIHVVLRSTFPPLKRRKRAALRSLAVLCAAAAAGSQKESLGSDAPGGLRLRKHVA</sequence>
<dbReference type="CDD" id="cd06174">
    <property type="entry name" value="MFS"/>
    <property type="match status" value="1"/>
</dbReference>
<evidence type="ECO:0000313" key="2">
    <source>
        <dbReference type="EMBL" id="KAF4751818.1"/>
    </source>
</evidence>
<comment type="caution">
    <text evidence="2">The sequence shown here is derived from an EMBL/GenBank/DDBJ whole genome shotgun (WGS) entry which is preliminary data.</text>
</comment>
<evidence type="ECO:0000256" key="1">
    <source>
        <dbReference type="SAM" id="Phobius"/>
    </source>
</evidence>
<gene>
    <name evidence="2" type="ORF">FOZ63_016877</name>
</gene>
<keyword evidence="3" id="KW-1185">Reference proteome</keyword>
<feature type="transmembrane region" description="Helical" evidence="1">
    <location>
        <begin position="141"/>
        <end position="163"/>
    </location>
</feature>
<proteinExistence type="predicted"/>
<feature type="transmembrane region" description="Helical" evidence="1">
    <location>
        <begin position="175"/>
        <end position="198"/>
    </location>
</feature>
<dbReference type="InterPro" id="IPR036259">
    <property type="entry name" value="MFS_trans_sf"/>
</dbReference>
<feature type="transmembrane region" description="Helical" evidence="1">
    <location>
        <begin position="50"/>
        <end position="74"/>
    </location>
</feature>